<evidence type="ECO:0000313" key="2">
    <source>
        <dbReference type="Proteomes" id="UP000294832"/>
    </source>
</evidence>
<reference evidence="1 2" key="1">
    <citation type="submission" date="2019-03" db="EMBL/GenBank/DDBJ databases">
        <title>Freshwater and sediment microbial communities from various areas in North America, analyzing microbe dynamics in response to fracking.</title>
        <authorList>
            <person name="Lamendella R."/>
        </authorList>
    </citation>
    <scope>NUCLEOTIDE SEQUENCE [LARGE SCALE GENOMIC DNA]</scope>
    <source>
        <strain evidence="1 2">74A</strain>
    </source>
</reference>
<dbReference type="PANTHER" id="PTHR10151">
    <property type="entry name" value="ECTONUCLEOTIDE PYROPHOSPHATASE/PHOSPHODIESTERASE"/>
    <property type="match status" value="1"/>
</dbReference>
<dbReference type="Gene3D" id="3.40.720.10">
    <property type="entry name" value="Alkaline Phosphatase, subunit A"/>
    <property type="match status" value="1"/>
</dbReference>
<comment type="caution">
    <text evidence="1">The sequence shown here is derived from an EMBL/GenBank/DDBJ whole genome shotgun (WGS) entry which is preliminary data.</text>
</comment>
<sequence>MTYCSDNQLINMNKCRLSLWGILSVMLLSLTQSVIAAAPLSPRPTVVIMSLDGFRWDYIEKYHATNLQAIANHGVRAEQLRPAYPTKTFPNHLTLITGLYPVHHGIVDNRFCDKERQQCYKMGMGKDDSTWLSGIPLWNLAEINGVKAATYFWPESDARINGMTPSYYYHYSKAANYEARIDQIIDWLKMPATTRPHFVAGYFSLVDTEGHDFGPDSAQVAQAVAKVDAMIGRLRAGIQTLDYPVNLIVLADHGMTAIDNKKAFDYRELHIDETLFQVVNASTRLLIYAKPATSAQQVAVLRQQLSKVAAGYYRVLTDEYLQARHYTGSPRVADIILEVDAPSYFTEKPLAERHGGGNHGYSYIKDMGALFVAEGPAFKQGVRLPAFDNVSVYPLVAHILGLPITHPIDGSIKPLLPALNP</sequence>
<gene>
    <name evidence="1" type="ORF">EDC91_11718</name>
</gene>
<name>A0A4R2F9M0_9GAMM</name>
<dbReference type="Gene3D" id="3.30.1360.180">
    <property type="match status" value="1"/>
</dbReference>
<accession>A0A4R2F9M0</accession>
<dbReference type="EMBL" id="SLWF01000017">
    <property type="protein sequence ID" value="TCN82799.1"/>
    <property type="molecule type" value="Genomic_DNA"/>
</dbReference>
<dbReference type="AlphaFoldDB" id="A0A4R2F9M0"/>
<protein>
    <submittedName>
        <fullName evidence="1">Putative AlkP superfamily pyrophosphatase or phosphodiesterase</fullName>
    </submittedName>
</protein>
<dbReference type="CDD" id="cd16018">
    <property type="entry name" value="Enpp"/>
    <property type="match status" value="1"/>
</dbReference>
<dbReference type="Proteomes" id="UP000294832">
    <property type="component" value="Unassembled WGS sequence"/>
</dbReference>
<dbReference type="SUPFAM" id="SSF53649">
    <property type="entry name" value="Alkaline phosphatase-like"/>
    <property type="match status" value="1"/>
</dbReference>
<proteinExistence type="predicted"/>
<organism evidence="1 2">
    <name type="scientific">Shewanella fodinae</name>
    <dbReference type="NCBI Taxonomy" id="552357"/>
    <lineage>
        <taxon>Bacteria</taxon>
        <taxon>Pseudomonadati</taxon>
        <taxon>Pseudomonadota</taxon>
        <taxon>Gammaproteobacteria</taxon>
        <taxon>Alteromonadales</taxon>
        <taxon>Shewanellaceae</taxon>
        <taxon>Shewanella</taxon>
    </lineage>
</organism>
<dbReference type="Pfam" id="PF01663">
    <property type="entry name" value="Phosphodiest"/>
    <property type="match status" value="1"/>
</dbReference>
<dbReference type="InterPro" id="IPR002591">
    <property type="entry name" value="Phosphodiest/P_Trfase"/>
</dbReference>
<dbReference type="PANTHER" id="PTHR10151:SF120">
    <property type="entry name" value="BIS(5'-ADENOSYL)-TRIPHOSPHATASE"/>
    <property type="match status" value="1"/>
</dbReference>
<dbReference type="GO" id="GO:0016787">
    <property type="term" value="F:hydrolase activity"/>
    <property type="evidence" value="ECO:0007669"/>
    <property type="project" value="UniProtKB-ARBA"/>
</dbReference>
<evidence type="ECO:0000313" key="1">
    <source>
        <dbReference type="EMBL" id="TCN82799.1"/>
    </source>
</evidence>
<dbReference type="InterPro" id="IPR017850">
    <property type="entry name" value="Alkaline_phosphatase_core_sf"/>
</dbReference>
<keyword evidence="2" id="KW-1185">Reference proteome</keyword>